<dbReference type="InterPro" id="IPR003439">
    <property type="entry name" value="ABC_transporter-like_ATP-bd"/>
</dbReference>
<evidence type="ECO:0000256" key="6">
    <source>
        <dbReference type="ARBA" id="ARBA00023136"/>
    </source>
</evidence>
<evidence type="ECO:0000256" key="8">
    <source>
        <dbReference type="SAM" id="Phobius"/>
    </source>
</evidence>
<dbReference type="GO" id="GO:0016020">
    <property type="term" value="C:membrane"/>
    <property type="evidence" value="ECO:0007669"/>
    <property type="project" value="InterPro"/>
</dbReference>
<feature type="transmembrane region" description="Helical" evidence="8">
    <location>
        <begin position="250"/>
        <end position="273"/>
    </location>
</feature>
<dbReference type="Proteomes" id="UP000004994">
    <property type="component" value="Chromosome 12"/>
</dbReference>
<feature type="transmembrane region" description="Helical" evidence="8">
    <location>
        <begin position="32"/>
        <end position="55"/>
    </location>
</feature>
<dbReference type="Gene3D" id="1.20.1560.10">
    <property type="entry name" value="ABC transporter type 1, transmembrane domain"/>
    <property type="match status" value="2"/>
</dbReference>
<feature type="domain" description="ABC transmembrane type-1" evidence="9">
    <location>
        <begin position="32"/>
        <end position="296"/>
    </location>
</feature>
<dbReference type="GO" id="GO:0005524">
    <property type="term" value="F:ATP binding"/>
    <property type="evidence" value="ECO:0007669"/>
    <property type="project" value="InterPro"/>
</dbReference>
<evidence type="ECO:0000313" key="11">
    <source>
        <dbReference type="Proteomes" id="UP000004994"/>
    </source>
</evidence>
<dbReference type="PANTHER" id="PTHR45136:SF2">
    <property type="entry name" value="ABC TRANSPORTER DOMAIN-CONTAINING PROTEIN"/>
    <property type="match status" value="1"/>
</dbReference>
<comment type="similarity">
    <text evidence="1">Belongs to the ABC transporter superfamily. ABCB family. Multidrug resistance exporter (TC 3.A.1.201) subfamily.</text>
</comment>
<proteinExistence type="inferred from homology"/>
<keyword evidence="6 8" id="KW-0472">Membrane</keyword>
<dbReference type="InterPro" id="IPR027417">
    <property type="entry name" value="P-loop_NTPase"/>
</dbReference>
<evidence type="ECO:0000256" key="5">
    <source>
        <dbReference type="ARBA" id="ARBA00022989"/>
    </source>
</evidence>
<dbReference type="SUPFAM" id="SSF52540">
    <property type="entry name" value="P-loop containing nucleoside triphosphate hydrolases"/>
    <property type="match status" value="1"/>
</dbReference>
<reference evidence="10" key="2">
    <citation type="submission" date="2019-01" db="UniProtKB">
        <authorList>
            <consortium name="EnsemblPlants"/>
        </authorList>
    </citation>
    <scope>IDENTIFICATION</scope>
    <source>
        <strain evidence="10">cv. Heinz 1706</strain>
    </source>
</reference>
<keyword evidence="3 8" id="KW-0812">Transmembrane</keyword>
<protein>
    <recommendedName>
        <fullName evidence="9">ABC transmembrane type-1 domain-containing protein</fullName>
    </recommendedName>
</protein>
<reference evidence="10" key="1">
    <citation type="journal article" date="2012" name="Nature">
        <title>The tomato genome sequence provides insights into fleshy fruit evolution.</title>
        <authorList>
            <consortium name="Tomato Genome Consortium"/>
        </authorList>
    </citation>
    <scope>NUCLEOTIDE SEQUENCE [LARGE SCALE GENOMIC DNA]</scope>
    <source>
        <strain evidence="10">cv. Heinz 1706</strain>
    </source>
</reference>
<keyword evidence="4" id="KW-0677">Repeat</keyword>
<evidence type="ECO:0000256" key="3">
    <source>
        <dbReference type="ARBA" id="ARBA00022692"/>
    </source>
</evidence>
<dbReference type="OMA" id="CERTNEP"/>
<dbReference type="EnsemblPlants" id="Solyc12g049120.2.1">
    <property type="protein sequence ID" value="Solyc12g049120.2.1"/>
    <property type="gene ID" value="Solyc12g049120.2"/>
</dbReference>
<feature type="transmembrane region" description="Helical" evidence="8">
    <location>
        <begin position="75"/>
        <end position="97"/>
    </location>
</feature>
<keyword evidence="5 8" id="KW-1133">Transmembrane helix</keyword>
<dbReference type="GO" id="GO:0016887">
    <property type="term" value="F:ATP hydrolysis activity"/>
    <property type="evidence" value="ECO:0007669"/>
    <property type="project" value="InterPro"/>
</dbReference>
<evidence type="ECO:0000256" key="2">
    <source>
        <dbReference type="ARBA" id="ARBA00022448"/>
    </source>
</evidence>
<evidence type="ECO:0000256" key="7">
    <source>
        <dbReference type="ARBA" id="ARBA00023180"/>
    </source>
</evidence>
<dbReference type="GO" id="GO:0140359">
    <property type="term" value="F:ABC-type transporter activity"/>
    <property type="evidence" value="ECO:0007669"/>
    <property type="project" value="InterPro"/>
</dbReference>
<dbReference type="AlphaFoldDB" id="A0A3Q7JAA1"/>
<dbReference type="PANTHER" id="PTHR45136">
    <property type="entry name" value="ABC TRANSPORTER DOMAIN-CONTAINING PROTEIN"/>
    <property type="match status" value="1"/>
</dbReference>
<dbReference type="InParanoid" id="A0A3Q7JAA1"/>
<organism evidence="10">
    <name type="scientific">Solanum lycopersicum</name>
    <name type="common">Tomato</name>
    <name type="synonym">Lycopersicon esculentum</name>
    <dbReference type="NCBI Taxonomy" id="4081"/>
    <lineage>
        <taxon>Eukaryota</taxon>
        <taxon>Viridiplantae</taxon>
        <taxon>Streptophyta</taxon>
        <taxon>Embryophyta</taxon>
        <taxon>Tracheophyta</taxon>
        <taxon>Spermatophyta</taxon>
        <taxon>Magnoliopsida</taxon>
        <taxon>eudicotyledons</taxon>
        <taxon>Gunneridae</taxon>
        <taxon>Pentapetalae</taxon>
        <taxon>asterids</taxon>
        <taxon>lamiids</taxon>
        <taxon>Solanales</taxon>
        <taxon>Solanaceae</taxon>
        <taxon>Solanoideae</taxon>
        <taxon>Solaneae</taxon>
        <taxon>Solanum</taxon>
        <taxon>Solanum subgen. Lycopersicon</taxon>
    </lineage>
</organism>
<keyword evidence="7" id="KW-0325">Glycoprotein</keyword>
<dbReference type="PaxDb" id="4081-Solyc12g049120.1.1"/>
<accession>A0A3Q7JAA1</accession>
<dbReference type="CDD" id="cd18578">
    <property type="entry name" value="ABC_6TM_Pgp_ABCB1_D2_like"/>
    <property type="match status" value="1"/>
</dbReference>
<name>A0A3Q7JAA1_SOLLC</name>
<dbReference type="SUPFAM" id="SSF90123">
    <property type="entry name" value="ABC transporter transmembrane region"/>
    <property type="match status" value="1"/>
</dbReference>
<dbReference type="InterPro" id="IPR011527">
    <property type="entry name" value="ABC1_TM_dom"/>
</dbReference>
<dbReference type="STRING" id="4081.A0A3Q7JAA1"/>
<evidence type="ECO:0000259" key="9">
    <source>
        <dbReference type="PROSITE" id="PS50929"/>
    </source>
</evidence>
<dbReference type="PROSITE" id="PS50929">
    <property type="entry name" value="ABC_TM1F"/>
    <property type="match status" value="1"/>
</dbReference>
<dbReference type="Gramene" id="Solyc12g049120.2.1">
    <property type="protein sequence ID" value="Solyc12g049120.2.1"/>
    <property type="gene ID" value="Solyc12g049120.2"/>
</dbReference>
<keyword evidence="2" id="KW-0813">Transport</keyword>
<evidence type="ECO:0000313" key="10">
    <source>
        <dbReference type="EnsemblPlants" id="Solyc12g049120.2.1"/>
    </source>
</evidence>
<dbReference type="Pfam" id="PF00664">
    <property type="entry name" value="ABC_membrane"/>
    <property type="match status" value="1"/>
</dbReference>
<sequence>MKSLLDQLLPLHNNLLQLQIAMILQFRKQATLGCIGAILVGGILPVYAFLMGALISAPYSTSHDEIKKKTKMYTLAFLGMAFITLFLNVLQHYNFAVMGERLIKRVRERMLSKMLTFEVGWYEKEQNSTAATCSRLIDDASVVRSSVGDRISLFIQTIARMTIACTVGLVIAWRMGLVMIAVQAVIILSINCRKVLLEKPIKSQEESSKLAVEAVTNLQTITAFNSQSRILQMLKEAQEGPLRENLRQSWLWGIVFGTTISIQSCTWALFFWFSGYFTVEGYIGAQALFQILVLLLCNLGVIAELGTMTKDLATYTDVVSSDSDGYKPKKITGHIEMCEVDFAYPTRPNVIIFKGFSITIDAGKSTALVGQSGPGKSTIIGLIERFYEPLSGVVKIDGRDIRSYHLKSLRKHIALVSQEPILFRGTIRENIAYGMLASKEVDE</sequence>
<evidence type="ECO:0000256" key="1">
    <source>
        <dbReference type="ARBA" id="ARBA00007577"/>
    </source>
</evidence>
<feature type="transmembrane region" description="Helical" evidence="8">
    <location>
        <begin position="285"/>
        <end position="303"/>
    </location>
</feature>
<dbReference type="Gene3D" id="3.40.50.300">
    <property type="entry name" value="P-loop containing nucleotide triphosphate hydrolases"/>
    <property type="match status" value="1"/>
</dbReference>
<dbReference type="Pfam" id="PF00005">
    <property type="entry name" value="ABC_tran"/>
    <property type="match status" value="1"/>
</dbReference>
<evidence type="ECO:0000256" key="4">
    <source>
        <dbReference type="ARBA" id="ARBA00022737"/>
    </source>
</evidence>
<dbReference type="InterPro" id="IPR036640">
    <property type="entry name" value="ABC1_TM_sf"/>
</dbReference>
<keyword evidence="11" id="KW-1185">Reference proteome</keyword>